<dbReference type="EMBL" id="JAGKQM010000003">
    <property type="protein sequence ID" value="KAH0931376.1"/>
    <property type="molecule type" value="Genomic_DNA"/>
</dbReference>
<reference evidence="1 2" key="1">
    <citation type="submission" date="2021-05" db="EMBL/GenBank/DDBJ databases">
        <title>Genome Assembly of Synthetic Allotetraploid Brassica napus Reveals Homoeologous Exchanges between Subgenomes.</title>
        <authorList>
            <person name="Davis J.T."/>
        </authorList>
    </citation>
    <scope>NUCLEOTIDE SEQUENCE [LARGE SCALE GENOMIC DNA]</scope>
    <source>
        <strain evidence="2">cv. Da-Ae</strain>
        <tissue evidence="1">Seedling</tissue>
    </source>
</reference>
<accession>A0ABQ8DPV2</accession>
<name>A0ABQ8DPV2_BRANA</name>
<keyword evidence="2" id="KW-1185">Reference proteome</keyword>
<proteinExistence type="predicted"/>
<comment type="caution">
    <text evidence="1">The sequence shown here is derived from an EMBL/GenBank/DDBJ whole genome shotgun (WGS) entry which is preliminary data.</text>
</comment>
<organism evidence="1 2">
    <name type="scientific">Brassica napus</name>
    <name type="common">Rape</name>
    <dbReference type="NCBI Taxonomy" id="3708"/>
    <lineage>
        <taxon>Eukaryota</taxon>
        <taxon>Viridiplantae</taxon>
        <taxon>Streptophyta</taxon>
        <taxon>Embryophyta</taxon>
        <taxon>Tracheophyta</taxon>
        <taxon>Spermatophyta</taxon>
        <taxon>Magnoliopsida</taxon>
        <taxon>eudicotyledons</taxon>
        <taxon>Gunneridae</taxon>
        <taxon>Pentapetalae</taxon>
        <taxon>rosids</taxon>
        <taxon>malvids</taxon>
        <taxon>Brassicales</taxon>
        <taxon>Brassicaceae</taxon>
        <taxon>Brassiceae</taxon>
        <taxon>Brassica</taxon>
    </lineage>
</organism>
<protein>
    <submittedName>
        <fullName evidence="1">Uncharacterized protein</fullName>
    </submittedName>
</protein>
<evidence type="ECO:0000313" key="1">
    <source>
        <dbReference type="EMBL" id="KAH0931376.1"/>
    </source>
</evidence>
<evidence type="ECO:0000313" key="2">
    <source>
        <dbReference type="Proteomes" id="UP000824890"/>
    </source>
</evidence>
<gene>
    <name evidence="1" type="ORF">HID58_008493</name>
</gene>
<sequence>MLIAYSLPLPANLAITATIAGTVIAWQRTSAAPYAVVHMSSSAAKARSNAVISSPAGVSTTALAAPDSTATWRLPSVRQSARRILVTYLAVTMLLLRRQETRPHMRPGGQVGWDGGSVCNVDNDGDIDIDDGENVDNNTNNIDDGNINIDEDGNVVHINLDDKQTPRHLLLLALLRSFLDFMFCP</sequence>
<dbReference type="Proteomes" id="UP000824890">
    <property type="component" value="Unassembled WGS sequence"/>
</dbReference>